<protein>
    <submittedName>
        <fullName evidence="1">Uncharacterized protein</fullName>
    </submittedName>
</protein>
<reference evidence="2" key="1">
    <citation type="submission" date="2006-09" db="EMBL/GenBank/DDBJ databases">
        <title>Annotation of Plasmodium falciparum Dd2.</title>
        <authorList>
            <consortium name="The Broad Institute Genome Sequencing Platform"/>
            <person name="Volkman S.K."/>
            <person name="Neafsey D.E."/>
            <person name="Dash A.P."/>
            <person name="Chitnis C.E."/>
            <person name="Hartl D.L."/>
            <person name="Young S.K."/>
            <person name="Zeng Q."/>
            <person name="Koehrsen M."/>
            <person name="Alvarado L."/>
            <person name="Berlin A."/>
            <person name="Borenstein D."/>
            <person name="Chapman S.B."/>
            <person name="Chen Z."/>
            <person name="Engels R."/>
            <person name="Freedman E."/>
            <person name="Gellesch M."/>
            <person name="Goldberg J."/>
            <person name="Griggs A."/>
            <person name="Gujja S."/>
            <person name="Heilman E.R."/>
            <person name="Heiman D.I."/>
            <person name="Howarth C."/>
            <person name="Jen D."/>
            <person name="Larson L."/>
            <person name="Mehta T."/>
            <person name="Neiman D."/>
            <person name="Park D."/>
            <person name="Pearson M."/>
            <person name="Roberts A."/>
            <person name="Saif S."/>
            <person name="Shea T."/>
            <person name="Shenoy N."/>
            <person name="Sisk P."/>
            <person name="Stolte C."/>
            <person name="Sykes S."/>
            <person name="Walk T."/>
            <person name="White J."/>
            <person name="Yandava C."/>
            <person name="Haas B."/>
            <person name="Henn M.R."/>
            <person name="Nusbaum C."/>
            <person name="Birren B."/>
        </authorList>
    </citation>
    <scope>NUCLEOTIDE SEQUENCE [LARGE SCALE GENOMIC DNA]</scope>
</reference>
<dbReference type="AlphaFoldDB" id="A0A0L7MA11"/>
<name>A0A0L7MA11_PLAF4</name>
<evidence type="ECO:0000313" key="1">
    <source>
        <dbReference type="EMBL" id="KOB89694.1"/>
    </source>
</evidence>
<dbReference type="Proteomes" id="UP000054282">
    <property type="component" value="Unassembled WGS sequence"/>
</dbReference>
<proteinExistence type="predicted"/>
<dbReference type="KEGG" id="pfd:PFDG_05248"/>
<accession>A0A0L7MA11</accession>
<organism evidence="1 2">
    <name type="scientific">Plasmodium falciparum (isolate Dd2)</name>
    <dbReference type="NCBI Taxonomy" id="57267"/>
    <lineage>
        <taxon>Eukaryota</taxon>
        <taxon>Sar</taxon>
        <taxon>Alveolata</taxon>
        <taxon>Apicomplexa</taxon>
        <taxon>Aconoidasida</taxon>
        <taxon>Haemosporida</taxon>
        <taxon>Plasmodiidae</taxon>
        <taxon>Plasmodium</taxon>
        <taxon>Plasmodium (Laverania)</taxon>
    </lineage>
</organism>
<evidence type="ECO:0000313" key="2">
    <source>
        <dbReference type="Proteomes" id="UP000054282"/>
    </source>
</evidence>
<sequence length="82" mass="9574">MNEEKYKYIDFSIVLRDIKKETPSNINSQTDYILHAFDGNHKNTDINEKANIKSPSNQNNYITIAKENERDIGKVLLIYLNI</sequence>
<reference evidence="2" key="2">
    <citation type="submission" date="2006-09" db="EMBL/GenBank/DDBJ databases">
        <title>The genome sequence of Plasmodium falciparum Dd2.</title>
        <authorList>
            <consortium name="The Broad Institute Genome Sequencing Platform"/>
            <person name="Birren B."/>
            <person name="Lander E."/>
            <person name="Galagan J."/>
            <person name="Nusbaum C."/>
            <person name="Devon K."/>
            <person name="Henn M."/>
            <person name="Jaffe D."/>
            <person name="Butler J."/>
            <person name="Alvarez P."/>
            <person name="Gnerre S."/>
            <person name="Grabherr M."/>
            <person name="Kleber M."/>
            <person name="Mauceli E."/>
            <person name="Brockman W."/>
            <person name="MacCallum I.A."/>
            <person name="Rounsley S."/>
            <person name="Young S."/>
            <person name="LaButti K."/>
            <person name="Pushparaj V."/>
            <person name="DeCaprio D."/>
            <person name="Crawford M."/>
            <person name="Koehrsen M."/>
            <person name="Engels R."/>
            <person name="Montgomery P."/>
            <person name="Pearson M."/>
            <person name="Howarth C."/>
            <person name="Larson L."/>
            <person name="Luoma S."/>
            <person name="White J."/>
            <person name="Kodira C."/>
            <person name="Zeng Q."/>
            <person name="O'Leary S."/>
            <person name="Yandava C."/>
            <person name="Alvarado L."/>
            <person name="Wirth D."/>
            <person name="Volkman S."/>
            <person name="Hartl D."/>
        </authorList>
    </citation>
    <scope>NUCLEOTIDE SEQUENCE [LARGE SCALE GENOMIC DNA]</scope>
</reference>
<dbReference type="EMBL" id="GG702979">
    <property type="protein sequence ID" value="KOB89694.1"/>
    <property type="molecule type" value="Genomic_DNA"/>
</dbReference>
<gene>
    <name evidence="1" type="ORF">PFDG_05248</name>
</gene>